<proteinExistence type="predicted"/>
<evidence type="ECO:0000313" key="2">
    <source>
        <dbReference type="Proteomes" id="UP000823405"/>
    </source>
</evidence>
<dbReference type="OrthoDB" id="2417696at2759"/>
<feature type="non-terminal residue" evidence="1">
    <location>
        <position position="109"/>
    </location>
</feature>
<accession>A0A9P6QN99</accession>
<protein>
    <submittedName>
        <fullName evidence="1">Uncharacterized protein</fullName>
    </submittedName>
</protein>
<name>A0A9P6QN99_9FUNG</name>
<keyword evidence="2" id="KW-1185">Reference proteome</keyword>
<evidence type="ECO:0000313" key="1">
    <source>
        <dbReference type="EMBL" id="KAG0277889.1"/>
    </source>
</evidence>
<dbReference type="Proteomes" id="UP000823405">
    <property type="component" value="Unassembled WGS sequence"/>
</dbReference>
<sequence>MFNRFSSEVVVQGESQADLDIDGGDDTNQFRLIKPKRTFPLAILRCIGAYSQIALFAYLAFRKLEEQNQTDPGIPTKGGIEGLLMSSEKRSNIGTDWPLWLPVMHGIVW</sequence>
<gene>
    <name evidence="1" type="ORF">BGZ97_009816</name>
</gene>
<organism evidence="1 2">
    <name type="scientific">Linnemannia gamsii</name>
    <dbReference type="NCBI Taxonomy" id="64522"/>
    <lineage>
        <taxon>Eukaryota</taxon>
        <taxon>Fungi</taxon>
        <taxon>Fungi incertae sedis</taxon>
        <taxon>Mucoromycota</taxon>
        <taxon>Mortierellomycotina</taxon>
        <taxon>Mortierellomycetes</taxon>
        <taxon>Mortierellales</taxon>
        <taxon>Mortierellaceae</taxon>
        <taxon>Linnemannia</taxon>
    </lineage>
</organism>
<comment type="caution">
    <text evidence="1">The sequence shown here is derived from an EMBL/GenBank/DDBJ whole genome shotgun (WGS) entry which is preliminary data.</text>
</comment>
<dbReference type="EMBL" id="JAAAIN010004839">
    <property type="protein sequence ID" value="KAG0277889.1"/>
    <property type="molecule type" value="Genomic_DNA"/>
</dbReference>
<reference evidence="1" key="1">
    <citation type="journal article" date="2020" name="Fungal Divers.">
        <title>Resolving the Mortierellaceae phylogeny through synthesis of multi-gene phylogenetics and phylogenomics.</title>
        <authorList>
            <person name="Vandepol N."/>
            <person name="Liber J."/>
            <person name="Desiro A."/>
            <person name="Na H."/>
            <person name="Kennedy M."/>
            <person name="Barry K."/>
            <person name="Grigoriev I.V."/>
            <person name="Miller A.N."/>
            <person name="O'Donnell K."/>
            <person name="Stajich J.E."/>
            <person name="Bonito G."/>
        </authorList>
    </citation>
    <scope>NUCLEOTIDE SEQUENCE</scope>
    <source>
        <strain evidence="1">NVP60</strain>
    </source>
</reference>
<dbReference type="AlphaFoldDB" id="A0A9P6QN99"/>